<sequence length="606" mass="66107">MHLSQLQLTNFRSFAEEQVTFERSLTVLVGENNGGKSNLIDAIRLVSTPLSGRRELYCEQTDIRFGTATRAFSIQAIFEDLTPPQQGRLISAATDDTLNAACFGLTYEATGKQSHIRPNLWAGRFKTPPESGAHEMIRHVYLPPLRDAKRALASGNPTRIHALLNHFLGDRDPDEIAGKLARTSDDQLLKDVDLAVAGGLDILTTGVRRQSASLGFNTDEKLIDIARDLRFKLADHGIAPEDLQYSGHGFANLLYMATIAVELEKTDNAELTLFLVEEPEAHLHPQLQAAVLNFLEERAAQSLKPKEDQNAPAGHLQVVVATHSPNLSAWVPSKNLVFVRSVAPISGKNEGTAQQGSEQTEHSETPHAVVAPRAQSRCIPLSKLDLSDPERRKIDRYLDVTKSALLFGGRVLLVEGIAEALLLPVIAKHHVLKDNPSAFRTFRSAVFVPIDGVDFSPYAKALLSPFNDVRIADRLVIITDGDKQTVTADKPLPGGNRKSALDALAAERGAGAVLDVFTNTYSLETELVAAGNADCLKAVYLGLHPQSEDKWNEAVAKTGDDRARAIQDLFKTTPKGDFAQLLAEKAASPSFVVPDYIRQAIEALVK</sequence>
<reference evidence="3 4" key="1">
    <citation type="submission" date="2018-07" db="EMBL/GenBank/DDBJ databases">
        <title>Genome sequence of Nitratireductor thuwali#1536.</title>
        <authorList>
            <person name="Michoud G."/>
            <person name="Merlino G."/>
            <person name="Sefrji F.O."/>
            <person name="Daffonchio D."/>
        </authorList>
    </citation>
    <scope>NUCLEOTIDE SEQUENCE [LARGE SCALE GENOMIC DNA]</scope>
    <source>
        <strain evidence="4">Nit1536</strain>
    </source>
</reference>
<feature type="domain" description="Endonuclease GajA/Old nuclease/RecF-like AAA" evidence="2">
    <location>
        <begin position="1"/>
        <end position="49"/>
    </location>
</feature>
<dbReference type="InterPro" id="IPR051396">
    <property type="entry name" value="Bact_Antivir_Def_Nuclease"/>
</dbReference>
<dbReference type="PANTHER" id="PTHR43581">
    <property type="entry name" value="ATP/GTP PHOSPHATASE"/>
    <property type="match status" value="1"/>
</dbReference>
<dbReference type="Gene3D" id="3.40.50.300">
    <property type="entry name" value="P-loop containing nucleotide triphosphate hydrolases"/>
    <property type="match status" value="2"/>
</dbReference>
<gene>
    <name evidence="3" type="primary">recF_2</name>
    <name evidence="3" type="ORF">NTH_02338</name>
</gene>
<dbReference type="InterPro" id="IPR041685">
    <property type="entry name" value="AAA_GajA/Old/RecF-like"/>
</dbReference>
<feature type="region of interest" description="Disordered" evidence="1">
    <location>
        <begin position="348"/>
        <end position="370"/>
    </location>
</feature>
<evidence type="ECO:0000313" key="3">
    <source>
        <dbReference type="EMBL" id="UUP17862.1"/>
    </source>
</evidence>
<dbReference type="Proteomes" id="UP001342418">
    <property type="component" value="Chromosome"/>
</dbReference>
<organism evidence="3 4">
    <name type="scientific">Nitratireductor thuwali</name>
    <dbReference type="NCBI Taxonomy" id="2267699"/>
    <lineage>
        <taxon>Bacteria</taxon>
        <taxon>Pseudomonadati</taxon>
        <taxon>Pseudomonadota</taxon>
        <taxon>Alphaproteobacteria</taxon>
        <taxon>Hyphomicrobiales</taxon>
        <taxon>Phyllobacteriaceae</taxon>
        <taxon>Nitratireductor</taxon>
    </lineage>
</organism>
<dbReference type="SUPFAM" id="SSF52540">
    <property type="entry name" value="P-loop containing nucleoside triphosphate hydrolases"/>
    <property type="match status" value="1"/>
</dbReference>
<dbReference type="RefSeq" id="WP_338530150.1">
    <property type="nucleotide sequence ID" value="NZ_CP030941.1"/>
</dbReference>
<evidence type="ECO:0000313" key="4">
    <source>
        <dbReference type="Proteomes" id="UP001342418"/>
    </source>
</evidence>
<dbReference type="InterPro" id="IPR034139">
    <property type="entry name" value="TOPRIM_OLD"/>
</dbReference>
<feature type="domain" description="Endonuclease GajA/Old nuclease/RecF-like AAA" evidence="2">
    <location>
        <begin position="243"/>
        <end position="327"/>
    </location>
</feature>
<proteinExistence type="predicted"/>
<dbReference type="Pfam" id="PF13175">
    <property type="entry name" value="AAA_15"/>
    <property type="match status" value="2"/>
</dbReference>
<name>A0ABY5MM76_9HYPH</name>
<feature type="compositionally biased region" description="Polar residues" evidence="1">
    <location>
        <begin position="349"/>
        <end position="358"/>
    </location>
</feature>
<protein>
    <submittedName>
        <fullName evidence="3">DNA replication and repair protein RecF</fullName>
    </submittedName>
</protein>
<keyword evidence="4" id="KW-1185">Reference proteome</keyword>
<evidence type="ECO:0000256" key="1">
    <source>
        <dbReference type="SAM" id="MobiDB-lite"/>
    </source>
</evidence>
<evidence type="ECO:0000259" key="2">
    <source>
        <dbReference type="Pfam" id="PF13175"/>
    </source>
</evidence>
<dbReference type="CDD" id="cd01026">
    <property type="entry name" value="TOPRIM_OLD"/>
    <property type="match status" value="1"/>
</dbReference>
<dbReference type="PANTHER" id="PTHR43581:SF4">
    <property type="entry name" value="ATP_GTP PHOSPHATASE"/>
    <property type="match status" value="1"/>
</dbReference>
<dbReference type="InterPro" id="IPR027417">
    <property type="entry name" value="P-loop_NTPase"/>
</dbReference>
<dbReference type="EMBL" id="CP030941">
    <property type="protein sequence ID" value="UUP17862.1"/>
    <property type="molecule type" value="Genomic_DNA"/>
</dbReference>
<accession>A0ABY5MM76</accession>